<reference evidence="1" key="1">
    <citation type="submission" date="2018-05" db="EMBL/GenBank/DDBJ databases">
        <authorList>
            <person name="Lanie J.A."/>
            <person name="Ng W.-L."/>
            <person name="Kazmierczak K.M."/>
            <person name="Andrzejewski T.M."/>
            <person name="Davidsen T.M."/>
            <person name="Wayne K.J."/>
            <person name="Tettelin H."/>
            <person name="Glass J.I."/>
            <person name="Rusch D."/>
            <person name="Podicherti R."/>
            <person name="Tsui H.-C.T."/>
            <person name="Winkler M.E."/>
        </authorList>
    </citation>
    <scope>NUCLEOTIDE SEQUENCE</scope>
</reference>
<feature type="non-terminal residue" evidence="1">
    <location>
        <position position="23"/>
    </location>
</feature>
<evidence type="ECO:0000313" key="1">
    <source>
        <dbReference type="EMBL" id="SVE07887.1"/>
    </source>
</evidence>
<sequence>MQIKSIYAESYQIEMNLSVFHWE</sequence>
<organism evidence="1">
    <name type="scientific">marine metagenome</name>
    <dbReference type="NCBI Taxonomy" id="408172"/>
    <lineage>
        <taxon>unclassified sequences</taxon>
        <taxon>metagenomes</taxon>
        <taxon>ecological metagenomes</taxon>
    </lineage>
</organism>
<name>A0A383AJ73_9ZZZZ</name>
<protein>
    <submittedName>
        <fullName evidence="1">Uncharacterized protein</fullName>
    </submittedName>
</protein>
<proteinExistence type="predicted"/>
<accession>A0A383AJ73</accession>
<dbReference type="EMBL" id="UINC01192640">
    <property type="protein sequence ID" value="SVE07887.1"/>
    <property type="molecule type" value="Genomic_DNA"/>
</dbReference>
<gene>
    <name evidence="1" type="ORF">METZ01_LOCUS460741</name>
</gene>
<dbReference type="AlphaFoldDB" id="A0A383AJ73"/>